<gene>
    <name evidence="1" type="ORF">THASP1DRAFT_32008</name>
</gene>
<dbReference type="Proteomes" id="UP000271241">
    <property type="component" value="Unassembled WGS sequence"/>
</dbReference>
<evidence type="ECO:0000313" key="1">
    <source>
        <dbReference type="EMBL" id="RKP06166.1"/>
    </source>
</evidence>
<protein>
    <submittedName>
        <fullName evidence="1">Uncharacterized protein</fullName>
    </submittedName>
</protein>
<dbReference type="AlphaFoldDB" id="A0A4P9XK93"/>
<dbReference type="OrthoDB" id="10648860at2759"/>
<organism evidence="1 2">
    <name type="scientific">Thamnocephalis sphaerospora</name>
    <dbReference type="NCBI Taxonomy" id="78915"/>
    <lineage>
        <taxon>Eukaryota</taxon>
        <taxon>Fungi</taxon>
        <taxon>Fungi incertae sedis</taxon>
        <taxon>Zoopagomycota</taxon>
        <taxon>Zoopagomycotina</taxon>
        <taxon>Zoopagomycetes</taxon>
        <taxon>Zoopagales</taxon>
        <taxon>Sigmoideomycetaceae</taxon>
        <taxon>Thamnocephalis</taxon>
    </lineage>
</organism>
<sequence>MFEVVVPAYRVRGICSAAPVDRLWFNVTAQSPGLHGVYTMPRVSYDRIANLTSKTRPVAFWYVRNFTCASDQQLRHYDINRTRVSSCLTSSSPNIFAVLPKRELICVVAINTLARASVGVRMRVYFADGEMQDAGNGTAAPLPKPSTASSSITRSTLAHLEIWRFALLSLVVIAAAVSLHGNNSIPGGQMHGQCTNASVDTISLDVNITAGPGLEGVYVVKPSEYDKLSSVFPLVHSNGQSTGAASDRRMALFDYFIMPSCISGEGQRVSKCFNGDRTSEDRHTPRIHLSTPQPVCIALVNANIDETVTAIWKAEFTLDDGSDSAVTASSSRASIAWHGRLPVVVATVTGIFAAVIAV</sequence>
<accession>A0A4P9XK93</accession>
<proteinExistence type="predicted"/>
<dbReference type="EMBL" id="KZ992939">
    <property type="protein sequence ID" value="RKP06166.1"/>
    <property type="molecule type" value="Genomic_DNA"/>
</dbReference>
<name>A0A4P9XK93_9FUNG</name>
<evidence type="ECO:0000313" key="2">
    <source>
        <dbReference type="Proteomes" id="UP000271241"/>
    </source>
</evidence>
<reference evidence="2" key="1">
    <citation type="journal article" date="2018" name="Nat. Microbiol.">
        <title>Leveraging single-cell genomics to expand the fungal tree of life.</title>
        <authorList>
            <person name="Ahrendt S.R."/>
            <person name="Quandt C.A."/>
            <person name="Ciobanu D."/>
            <person name="Clum A."/>
            <person name="Salamov A."/>
            <person name="Andreopoulos B."/>
            <person name="Cheng J.F."/>
            <person name="Woyke T."/>
            <person name="Pelin A."/>
            <person name="Henrissat B."/>
            <person name="Reynolds N.K."/>
            <person name="Benny G.L."/>
            <person name="Smith M.E."/>
            <person name="James T.Y."/>
            <person name="Grigoriev I.V."/>
        </authorList>
    </citation>
    <scope>NUCLEOTIDE SEQUENCE [LARGE SCALE GENOMIC DNA]</scope>
    <source>
        <strain evidence="2">RSA 1356</strain>
    </source>
</reference>
<keyword evidence="2" id="KW-1185">Reference proteome</keyword>